<reference evidence="3" key="1">
    <citation type="submission" date="2021-02" db="EMBL/GenBank/DDBJ databases">
        <authorList>
            <person name="Palmer J.M."/>
        </authorList>
    </citation>
    <scope>NUCLEOTIDE SEQUENCE</scope>
    <source>
        <strain evidence="3">SCRP23</strain>
    </source>
</reference>
<feature type="region of interest" description="Disordered" evidence="1">
    <location>
        <begin position="91"/>
        <end position="181"/>
    </location>
</feature>
<dbReference type="OrthoDB" id="124855at2759"/>
<dbReference type="CDD" id="cd20104">
    <property type="entry name" value="MBT_PHF20L1-like"/>
    <property type="match status" value="1"/>
</dbReference>
<organism evidence="3 4">
    <name type="scientific">Phytophthora boehmeriae</name>
    <dbReference type="NCBI Taxonomy" id="109152"/>
    <lineage>
        <taxon>Eukaryota</taxon>
        <taxon>Sar</taxon>
        <taxon>Stramenopiles</taxon>
        <taxon>Oomycota</taxon>
        <taxon>Peronosporomycetes</taxon>
        <taxon>Peronosporales</taxon>
        <taxon>Peronosporaceae</taxon>
        <taxon>Phytophthora</taxon>
    </lineage>
</organism>
<dbReference type="EMBL" id="JAGDFL010000154">
    <property type="protein sequence ID" value="KAG7396469.1"/>
    <property type="molecule type" value="Genomic_DNA"/>
</dbReference>
<evidence type="ECO:0000313" key="4">
    <source>
        <dbReference type="Proteomes" id="UP000693981"/>
    </source>
</evidence>
<evidence type="ECO:0000256" key="1">
    <source>
        <dbReference type="SAM" id="MobiDB-lite"/>
    </source>
</evidence>
<dbReference type="Proteomes" id="UP000693981">
    <property type="component" value="Unassembled WGS sequence"/>
</dbReference>
<dbReference type="AlphaFoldDB" id="A0A8T1WXG4"/>
<sequence length="327" mass="36449">MAKAGSTSSTQCVGYLVDARDKKKLWAAAKIIQSNPKTHKVKVHFIGWSKNFDLWVDPNTMAPHGRHSSPTGKGTDAKSWDGDLTLFNDVLDTPSTPVSKTPAPKTPAAKTPTAKTTTPKITPKASPKAKTPAKKPRAVKQPARPTKQKETRSRKDVKQPVEEPSSDEEEEVPTITKRRKVSDNRTVNGSVILTQNSSVTDQVAAGWSDINATLARAKVTDREDSNRAHMETLQWDKERFAQTMALDERQVRLKEKKLLLEERRVAVMEQEALCRVQLLQAQAQKEAVQAQREQVLLKLDVATSRKRLRDGGVPEMEINELFPIYSS</sequence>
<evidence type="ECO:0000313" key="3">
    <source>
        <dbReference type="EMBL" id="KAG7396469.1"/>
    </source>
</evidence>
<dbReference type="InterPro" id="IPR025995">
    <property type="entry name" value="Tudor-knot"/>
</dbReference>
<feature type="domain" description="Tudor-knot" evidence="2">
    <location>
        <begin position="21"/>
        <end position="61"/>
    </location>
</feature>
<dbReference type="Pfam" id="PF11717">
    <property type="entry name" value="Tudor-knot"/>
    <property type="match status" value="1"/>
</dbReference>
<proteinExistence type="predicted"/>
<feature type="compositionally biased region" description="Basic and acidic residues" evidence="1">
    <location>
        <begin position="147"/>
        <end position="161"/>
    </location>
</feature>
<name>A0A8T1WXG4_9STRA</name>
<feature type="region of interest" description="Disordered" evidence="1">
    <location>
        <begin position="62"/>
        <end position="81"/>
    </location>
</feature>
<protein>
    <recommendedName>
        <fullName evidence="2">Tudor-knot domain-containing protein</fullName>
    </recommendedName>
</protein>
<gene>
    <name evidence="3" type="ORF">PHYBOEH_002235</name>
</gene>
<evidence type="ECO:0000259" key="2">
    <source>
        <dbReference type="Pfam" id="PF11717"/>
    </source>
</evidence>
<keyword evidence="4" id="KW-1185">Reference proteome</keyword>
<accession>A0A8T1WXG4</accession>
<feature type="compositionally biased region" description="Low complexity" evidence="1">
    <location>
        <begin position="93"/>
        <end position="130"/>
    </location>
</feature>
<comment type="caution">
    <text evidence="3">The sequence shown here is derived from an EMBL/GenBank/DDBJ whole genome shotgun (WGS) entry which is preliminary data.</text>
</comment>